<evidence type="ECO:0000313" key="2">
    <source>
        <dbReference type="Proteomes" id="UP000298050"/>
    </source>
</evidence>
<organism evidence="1 2">
    <name type="scientific">Mangrovimicrobium sediminis</name>
    <dbReference type="NCBI Taxonomy" id="2562682"/>
    <lineage>
        <taxon>Bacteria</taxon>
        <taxon>Pseudomonadati</taxon>
        <taxon>Pseudomonadota</taxon>
        <taxon>Gammaproteobacteria</taxon>
        <taxon>Cellvibrionales</taxon>
        <taxon>Halieaceae</taxon>
        <taxon>Mangrovimicrobium</taxon>
    </lineage>
</organism>
<sequence>MPTIEIDGINIAYELHGKEGDPAIALTPGGRFNKESPGLPELADALAAGGRRVLRWDRPNCGASDICFDAESESELHGRTLTKLIRALDLGPTTLAAGSAGSRVSLIAASRDPEIVSKLAVWWISGGTLGLISLAYYYCCDYGIAASHAGMEAVAAMPGFAEQIERNPRNRDIILAQDPQKFIETMERWATFYLPREDSPVPGMSPEDFTKLTMPVRIYRNGVSDLSHPRATSDWVQKLIPHSEYVEAPWADTEWNDRCAAQLKDGSPLFINWVKLAPSLLEFTAG</sequence>
<dbReference type="SUPFAM" id="SSF53474">
    <property type="entry name" value="alpha/beta-Hydrolases"/>
    <property type="match status" value="1"/>
</dbReference>
<evidence type="ECO:0000313" key="1">
    <source>
        <dbReference type="EMBL" id="TGD71326.1"/>
    </source>
</evidence>
<keyword evidence="2" id="KW-1185">Reference proteome</keyword>
<keyword evidence="1" id="KW-0378">Hydrolase</keyword>
<dbReference type="AlphaFoldDB" id="A0A4Z0LW04"/>
<reference evidence="1 2" key="1">
    <citation type="submission" date="2019-04" db="EMBL/GenBank/DDBJ databases">
        <title>Taxonomy of novel Haliea sp. from mangrove soil of West Coast of India.</title>
        <authorList>
            <person name="Verma A."/>
            <person name="Kumar P."/>
            <person name="Krishnamurthi S."/>
        </authorList>
    </citation>
    <scope>NUCLEOTIDE SEQUENCE [LARGE SCALE GENOMIC DNA]</scope>
    <source>
        <strain evidence="1 2">SAOS-164</strain>
    </source>
</reference>
<dbReference type="RefSeq" id="WP_135446218.1">
    <property type="nucleotide sequence ID" value="NZ_SRLE01000014.1"/>
</dbReference>
<gene>
    <name evidence="1" type="ORF">E4634_18820</name>
</gene>
<dbReference type="Gene3D" id="3.40.50.1820">
    <property type="entry name" value="alpha/beta hydrolase"/>
    <property type="match status" value="1"/>
</dbReference>
<dbReference type="GO" id="GO:0016787">
    <property type="term" value="F:hydrolase activity"/>
    <property type="evidence" value="ECO:0007669"/>
    <property type="project" value="UniProtKB-KW"/>
</dbReference>
<dbReference type="Proteomes" id="UP000298050">
    <property type="component" value="Unassembled WGS sequence"/>
</dbReference>
<accession>A0A4Z0LW04</accession>
<dbReference type="OrthoDB" id="9798888at2"/>
<dbReference type="EMBL" id="SRLE01000014">
    <property type="protein sequence ID" value="TGD71326.1"/>
    <property type="molecule type" value="Genomic_DNA"/>
</dbReference>
<comment type="caution">
    <text evidence="1">The sequence shown here is derived from an EMBL/GenBank/DDBJ whole genome shotgun (WGS) entry which is preliminary data.</text>
</comment>
<protein>
    <submittedName>
        <fullName evidence="1">Alpha/beta hydrolase</fullName>
    </submittedName>
</protein>
<dbReference type="InterPro" id="IPR029058">
    <property type="entry name" value="AB_hydrolase_fold"/>
</dbReference>
<name>A0A4Z0LW04_9GAMM</name>
<proteinExistence type="predicted"/>